<dbReference type="Proteomes" id="UP000523000">
    <property type="component" value="Unassembled WGS sequence"/>
</dbReference>
<organism evidence="2 3">
    <name type="scientific">Paeniglutamicibacter cryotolerans</name>
    <dbReference type="NCBI Taxonomy" id="670079"/>
    <lineage>
        <taxon>Bacteria</taxon>
        <taxon>Bacillati</taxon>
        <taxon>Actinomycetota</taxon>
        <taxon>Actinomycetes</taxon>
        <taxon>Micrococcales</taxon>
        <taxon>Micrococcaceae</taxon>
        <taxon>Paeniglutamicibacter</taxon>
    </lineage>
</organism>
<dbReference type="EMBL" id="JACHVS010000002">
    <property type="protein sequence ID" value="MBB2996804.1"/>
    <property type="molecule type" value="Genomic_DNA"/>
</dbReference>
<reference evidence="2 3" key="1">
    <citation type="submission" date="2020-08" db="EMBL/GenBank/DDBJ databases">
        <title>Sequencing the genomes of 1000 actinobacteria strains.</title>
        <authorList>
            <person name="Klenk H.-P."/>
        </authorList>
    </citation>
    <scope>NUCLEOTIDE SEQUENCE [LARGE SCALE GENOMIC DNA]</scope>
    <source>
        <strain evidence="2 3">DSM 22826</strain>
    </source>
</reference>
<comment type="caution">
    <text evidence="2">The sequence shown here is derived from an EMBL/GenBank/DDBJ whole genome shotgun (WGS) entry which is preliminary data.</text>
</comment>
<dbReference type="InterPro" id="IPR002925">
    <property type="entry name" value="Dienelactn_hydro"/>
</dbReference>
<evidence type="ECO:0000313" key="3">
    <source>
        <dbReference type="Proteomes" id="UP000523000"/>
    </source>
</evidence>
<name>A0A839QPW7_9MICC</name>
<evidence type="ECO:0000313" key="2">
    <source>
        <dbReference type="EMBL" id="MBB2996804.1"/>
    </source>
</evidence>
<dbReference type="RefSeq" id="WP_183512375.1">
    <property type="nucleotide sequence ID" value="NZ_BAABGK010000111.1"/>
</dbReference>
<sequence>MATFLIFHHAQGRTTGMDSFAELLRDAGHDVHAPDYYSGHTFTDLASGLEFADRMGFDTVIDHGTRAAMGLPAHTIYIRFSLGVLPAQKLAQIRPGAAGAILVGSCLPLGEFAGTWPRGVPAQIHAMDADPVFVDEGDLDAARDLVRHSLDAELFLYRGASHLFTDSSLPSYDHAAAQSFTTRVLGFLDALQ</sequence>
<dbReference type="SUPFAM" id="SSF53474">
    <property type="entry name" value="alpha/beta-Hydrolases"/>
    <property type="match status" value="1"/>
</dbReference>
<protein>
    <submittedName>
        <fullName evidence="2">Dienelactone hydrolase</fullName>
    </submittedName>
</protein>
<accession>A0A839QPW7</accession>
<gene>
    <name evidence="2" type="ORF">E9229_003051</name>
</gene>
<proteinExistence type="predicted"/>
<dbReference type="AlphaFoldDB" id="A0A839QPW7"/>
<dbReference type="Gene3D" id="3.40.50.1820">
    <property type="entry name" value="alpha/beta hydrolase"/>
    <property type="match status" value="1"/>
</dbReference>
<dbReference type="InterPro" id="IPR029058">
    <property type="entry name" value="AB_hydrolase_fold"/>
</dbReference>
<keyword evidence="3" id="KW-1185">Reference proteome</keyword>
<dbReference type="GO" id="GO:0016787">
    <property type="term" value="F:hydrolase activity"/>
    <property type="evidence" value="ECO:0007669"/>
    <property type="project" value="UniProtKB-KW"/>
</dbReference>
<dbReference type="Pfam" id="PF01738">
    <property type="entry name" value="DLH"/>
    <property type="match status" value="1"/>
</dbReference>
<keyword evidence="2" id="KW-0378">Hydrolase</keyword>
<feature type="domain" description="Dienelactone hydrolase" evidence="1">
    <location>
        <begin position="120"/>
        <end position="189"/>
    </location>
</feature>
<evidence type="ECO:0000259" key="1">
    <source>
        <dbReference type="Pfam" id="PF01738"/>
    </source>
</evidence>